<gene>
    <name evidence="5" type="ORF">H0A36_23840</name>
</gene>
<dbReference type="PANTHER" id="PTHR32305:SF15">
    <property type="entry name" value="PROTEIN RHSA-RELATED"/>
    <property type="match status" value="1"/>
</dbReference>
<dbReference type="InterPro" id="IPR045351">
    <property type="entry name" value="DUF6531"/>
</dbReference>
<dbReference type="Pfam" id="PF05593">
    <property type="entry name" value="RHS_repeat"/>
    <property type="match status" value="2"/>
</dbReference>
<dbReference type="SUPFAM" id="SSF50969">
    <property type="entry name" value="YVTN repeat-like/Quinoprotein amine dehydrogenase"/>
    <property type="match status" value="1"/>
</dbReference>
<dbReference type="NCBIfam" id="TIGR01643">
    <property type="entry name" value="YD_repeat_2x"/>
    <property type="match status" value="10"/>
</dbReference>
<keyword evidence="1" id="KW-0677">Repeat</keyword>
<protein>
    <submittedName>
        <fullName evidence="5">RHS repeat protein</fullName>
    </submittedName>
</protein>
<dbReference type="RefSeq" id="WP_180571058.1">
    <property type="nucleotide sequence ID" value="NZ_JACCKB010000059.1"/>
</dbReference>
<feature type="domain" description="DUF6531" evidence="3">
    <location>
        <begin position="226"/>
        <end position="297"/>
    </location>
</feature>
<evidence type="ECO:0000313" key="5">
    <source>
        <dbReference type="EMBL" id="NYZ69057.1"/>
    </source>
</evidence>
<feature type="domain" description="Teneurin-like YD-shell" evidence="4">
    <location>
        <begin position="602"/>
        <end position="698"/>
    </location>
</feature>
<accession>A0A853II25</accession>
<dbReference type="Gene3D" id="2.180.10.10">
    <property type="entry name" value="RHS repeat-associated core"/>
    <property type="match status" value="3"/>
</dbReference>
<evidence type="ECO:0000313" key="6">
    <source>
        <dbReference type="Proteomes" id="UP000569732"/>
    </source>
</evidence>
<reference evidence="5 6" key="1">
    <citation type="submission" date="2020-07" db="EMBL/GenBank/DDBJ databases">
        <title>Endozoicomonas sp. nov., isolated from sediment.</title>
        <authorList>
            <person name="Gu T."/>
        </authorList>
    </citation>
    <scope>NUCLEOTIDE SEQUENCE [LARGE SCALE GENOMIC DNA]</scope>
    <source>
        <strain evidence="5 6">SM1973</strain>
    </source>
</reference>
<keyword evidence="6" id="KW-1185">Reference proteome</keyword>
<evidence type="ECO:0000259" key="3">
    <source>
        <dbReference type="Pfam" id="PF20148"/>
    </source>
</evidence>
<dbReference type="InterPro" id="IPR050708">
    <property type="entry name" value="T6SS_VgrG/RHS"/>
</dbReference>
<name>A0A853II25_9GAMM</name>
<dbReference type="InterPro" id="IPR006530">
    <property type="entry name" value="YD"/>
</dbReference>
<sequence length="724" mass="78828">MNVKLALANAEKELATLEKAKASEMAIAAVDVAGLIDPTPASDLVGASMSFARGDFLGGALSLVSVIPYVGDAIAKPLKAGRTASKVLKIGKKIAKMRARIKQLKKLEKVAEIAAQKAGKVIGQISDQVGNVAGQVGKVANQAEQAVGKAASKMSGMVGDALGKVKGQFKKQKKGKCESCDFNAKQSKQQKAAAAKQKPDVKTNKASGENGNGQKVPSNNKTCTNGCPISMVAGEELLEQTDFVLSGPLSFSWNRTYRTSNNKAAELGTGWTTLLGEKLQQAGSQLFYFNQEGRSIPLPIPPANGQSYNQTEKLQVLDLGNDLISIISQQGPEKIFRLTGSASNKQGQLVGIRDNCDNTIQITHGNDEQPTKLTTSWGQAAWFYHDPQGRIIAITRGQDSDTPPDTQPVVQYQYDSHGDLVAVLDALGHGEKYAYNNHIIIQRTLKSGFSFYFEWDQYTPQGKCVRNWGDNGIYDYQFAWFPEENRSTATDSRGAITQYSYNDNGQIISETDPLGGVTEHQYDDAGNVVSTVDPADNTTLYEYNLDGLLIKVTDPEGNIHAIEYDDEGRPTTLTDPLGNHWSRQYDERGLLVKTLDPEANQTQIDYNALGLPVQITDAMGNARQLQWNEQAQLVSQTDAEGQITQYRYDQLGQVVASQDSQGAQTYYQYDALGQPIAAQLPNGKQIKLAYNPAGQLTAFTDEVGRTTKYEYEGLAQVKKRIDPA</sequence>
<dbReference type="EMBL" id="JACCKB010000059">
    <property type="protein sequence ID" value="NYZ69057.1"/>
    <property type="molecule type" value="Genomic_DNA"/>
</dbReference>
<dbReference type="AlphaFoldDB" id="A0A853II25"/>
<dbReference type="InterPro" id="IPR056823">
    <property type="entry name" value="TEN-like_YD-shell"/>
</dbReference>
<feature type="region of interest" description="Disordered" evidence="2">
    <location>
        <begin position="189"/>
        <end position="219"/>
    </location>
</feature>
<dbReference type="PANTHER" id="PTHR32305">
    <property type="match status" value="1"/>
</dbReference>
<organism evidence="5 6">
    <name type="scientific">Spartinivicinus marinus</name>
    <dbReference type="NCBI Taxonomy" id="2994442"/>
    <lineage>
        <taxon>Bacteria</taxon>
        <taxon>Pseudomonadati</taxon>
        <taxon>Pseudomonadota</taxon>
        <taxon>Gammaproteobacteria</taxon>
        <taxon>Oceanospirillales</taxon>
        <taxon>Zooshikellaceae</taxon>
        <taxon>Spartinivicinus</taxon>
    </lineage>
</organism>
<dbReference type="Proteomes" id="UP000569732">
    <property type="component" value="Unassembled WGS sequence"/>
</dbReference>
<feature type="non-terminal residue" evidence="5">
    <location>
        <position position="724"/>
    </location>
</feature>
<dbReference type="Pfam" id="PF25023">
    <property type="entry name" value="TEN_YD-shell"/>
    <property type="match status" value="1"/>
</dbReference>
<comment type="caution">
    <text evidence="5">The sequence shown here is derived from an EMBL/GenBank/DDBJ whole genome shotgun (WGS) entry which is preliminary data.</text>
</comment>
<proteinExistence type="predicted"/>
<evidence type="ECO:0000259" key="4">
    <source>
        <dbReference type="Pfam" id="PF25023"/>
    </source>
</evidence>
<dbReference type="CDD" id="cd20745">
    <property type="entry name" value="FIX_RhsA_AHH_HNH-like"/>
    <property type="match status" value="1"/>
</dbReference>
<evidence type="ECO:0000256" key="1">
    <source>
        <dbReference type="ARBA" id="ARBA00022737"/>
    </source>
</evidence>
<dbReference type="InterPro" id="IPR031325">
    <property type="entry name" value="RHS_repeat"/>
</dbReference>
<dbReference type="InterPro" id="IPR011044">
    <property type="entry name" value="Quino_amine_DH_bsu"/>
</dbReference>
<dbReference type="Pfam" id="PF20148">
    <property type="entry name" value="DUF6531"/>
    <property type="match status" value="1"/>
</dbReference>
<evidence type="ECO:0000256" key="2">
    <source>
        <dbReference type="SAM" id="MobiDB-lite"/>
    </source>
</evidence>
<feature type="compositionally biased region" description="Polar residues" evidence="2">
    <location>
        <begin position="204"/>
        <end position="219"/>
    </location>
</feature>